<keyword evidence="3" id="KW-1185">Reference proteome</keyword>
<sequence length="207" mass="22079">MQHLQHKQPKATRREVLAGAAIFALATGLPIPAQAAGETPSPRIALLLKTVAQIVIPRSDTPGAGDVGVGAFLPLAFAHGLEGTREPWRGAAAADMLRADGSLRHDLWLDRELNRRAGRDFLALPSAQQAKIVAQLDGEAFPAGPPPATPNPWVAIKALILIGYYSSEAGASKELQYNLIPGRWDADIPLKPGDRAFSNDWTAVEFG</sequence>
<keyword evidence="1" id="KW-0732">Signal</keyword>
<dbReference type="PROSITE" id="PS51318">
    <property type="entry name" value="TAT"/>
    <property type="match status" value="1"/>
</dbReference>
<dbReference type="Pfam" id="PF13618">
    <property type="entry name" value="Gluconate_2-dh3"/>
    <property type="match status" value="1"/>
</dbReference>
<dbReference type="RefSeq" id="WP_273617223.1">
    <property type="nucleotide sequence ID" value="NZ_CP117417.1"/>
</dbReference>
<accession>A0ABY7TU97</accession>
<feature type="signal peptide" evidence="1">
    <location>
        <begin position="1"/>
        <end position="35"/>
    </location>
</feature>
<feature type="chain" id="PRO_5045151046" evidence="1">
    <location>
        <begin position="36"/>
        <end position="207"/>
    </location>
</feature>
<evidence type="ECO:0000256" key="1">
    <source>
        <dbReference type="SAM" id="SignalP"/>
    </source>
</evidence>
<organism evidence="2 3">
    <name type="scientific">Novosphingobium humi</name>
    <dbReference type="NCBI Taxonomy" id="2282397"/>
    <lineage>
        <taxon>Bacteria</taxon>
        <taxon>Pseudomonadati</taxon>
        <taxon>Pseudomonadota</taxon>
        <taxon>Alphaproteobacteria</taxon>
        <taxon>Sphingomonadales</taxon>
        <taxon>Sphingomonadaceae</taxon>
        <taxon>Novosphingobium</taxon>
    </lineage>
</organism>
<dbReference type="EMBL" id="CP117417">
    <property type="protein sequence ID" value="WCT76820.1"/>
    <property type="molecule type" value="Genomic_DNA"/>
</dbReference>
<protein>
    <submittedName>
        <fullName evidence="2">Gluconate 2-dehydrogenase subunit 3 family protein</fullName>
    </submittedName>
</protein>
<dbReference type="InterPro" id="IPR027056">
    <property type="entry name" value="Gluconate_2DH_su3"/>
</dbReference>
<evidence type="ECO:0000313" key="2">
    <source>
        <dbReference type="EMBL" id="WCT76820.1"/>
    </source>
</evidence>
<dbReference type="Proteomes" id="UP001218231">
    <property type="component" value="Chromosome"/>
</dbReference>
<evidence type="ECO:0000313" key="3">
    <source>
        <dbReference type="Proteomes" id="UP001218231"/>
    </source>
</evidence>
<name>A0ABY7TU97_9SPHN</name>
<dbReference type="InterPro" id="IPR006311">
    <property type="entry name" value="TAT_signal"/>
</dbReference>
<proteinExistence type="predicted"/>
<gene>
    <name evidence="2" type="ORF">PQ457_12915</name>
</gene>
<reference evidence="2 3" key="1">
    <citation type="submission" date="2023-02" db="EMBL/GenBank/DDBJ databases">
        <title>Genome sequence of Novosphingobium humi KACC 19094.</title>
        <authorList>
            <person name="Kim S."/>
            <person name="Heo J."/>
            <person name="Kwon S.-W."/>
        </authorList>
    </citation>
    <scope>NUCLEOTIDE SEQUENCE [LARGE SCALE GENOMIC DNA]</scope>
    <source>
        <strain evidence="2 3">KACC 19094</strain>
    </source>
</reference>